<feature type="compositionally biased region" description="Gly residues" evidence="1">
    <location>
        <begin position="86"/>
        <end position="112"/>
    </location>
</feature>
<organism evidence="2 3">
    <name type="scientific">Diplodia corticola</name>
    <dbReference type="NCBI Taxonomy" id="236234"/>
    <lineage>
        <taxon>Eukaryota</taxon>
        <taxon>Fungi</taxon>
        <taxon>Dikarya</taxon>
        <taxon>Ascomycota</taxon>
        <taxon>Pezizomycotina</taxon>
        <taxon>Dothideomycetes</taxon>
        <taxon>Dothideomycetes incertae sedis</taxon>
        <taxon>Botryosphaeriales</taxon>
        <taxon>Botryosphaeriaceae</taxon>
        <taxon>Diplodia</taxon>
    </lineage>
</organism>
<name>A0A1J9QJK0_9PEZI</name>
<feature type="compositionally biased region" description="Basic and acidic residues" evidence="1">
    <location>
        <begin position="1"/>
        <end position="23"/>
    </location>
</feature>
<dbReference type="GeneID" id="31011058"/>
<feature type="compositionally biased region" description="Basic and acidic residues" evidence="1">
    <location>
        <begin position="113"/>
        <end position="137"/>
    </location>
</feature>
<dbReference type="Proteomes" id="UP000183809">
    <property type="component" value="Unassembled WGS sequence"/>
</dbReference>
<comment type="caution">
    <text evidence="2">The sequence shown here is derived from an EMBL/GenBank/DDBJ whole genome shotgun (WGS) entry which is preliminary data.</text>
</comment>
<dbReference type="AlphaFoldDB" id="A0A1J9QJK0"/>
<dbReference type="RefSeq" id="XP_020124916.1">
    <property type="nucleotide sequence ID" value="XM_020270799.1"/>
</dbReference>
<reference evidence="2 3" key="1">
    <citation type="submission" date="2016-10" db="EMBL/GenBank/DDBJ databases">
        <title>Proteomics and genomics reveal pathogen-plant mechanisms compatible with a hemibiotrophic lifestyle of Diplodia corticola.</title>
        <authorList>
            <person name="Fernandes I."/>
            <person name="De Jonge R."/>
            <person name="Van De Peer Y."/>
            <person name="Devreese B."/>
            <person name="Alves A."/>
            <person name="Esteves A.C."/>
        </authorList>
    </citation>
    <scope>NUCLEOTIDE SEQUENCE [LARGE SCALE GENOMIC DNA]</scope>
    <source>
        <strain evidence="2 3">CBS 112549</strain>
    </source>
</reference>
<evidence type="ECO:0000313" key="2">
    <source>
        <dbReference type="EMBL" id="OJD28656.1"/>
    </source>
</evidence>
<dbReference type="EMBL" id="MNUE01000123">
    <property type="protein sequence ID" value="OJD28656.1"/>
    <property type="molecule type" value="Genomic_DNA"/>
</dbReference>
<proteinExistence type="predicted"/>
<evidence type="ECO:0000256" key="1">
    <source>
        <dbReference type="SAM" id="MobiDB-lite"/>
    </source>
</evidence>
<protein>
    <submittedName>
        <fullName evidence="2">Uncharacterized protein</fullName>
    </submittedName>
</protein>
<gene>
    <name evidence="2" type="ORF">BKCO1_1230008</name>
</gene>
<sequence length="166" mass="16471">MEKAGSVFKSEKLEEKGASKRDAAAGTSHGGTGSYGRDNNDRDSDSYGSSRRHDDDTFGRGAGSDTYGSSTGGGRRGDDDDTFGSSRGGGGIGGGSDSYGTSAGGGIGGGRGGVEDRYDATNDRENEYGRTAADRDAAGYGGGLGGGDSYGSGGGRGGAGGRRDEY</sequence>
<feature type="compositionally biased region" description="Gly residues" evidence="1">
    <location>
        <begin position="139"/>
        <end position="160"/>
    </location>
</feature>
<accession>A0A1J9QJK0</accession>
<keyword evidence="3" id="KW-1185">Reference proteome</keyword>
<evidence type="ECO:0000313" key="3">
    <source>
        <dbReference type="Proteomes" id="UP000183809"/>
    </source>
</evidence>
<feature type="compositionally biased region" description="Basic and acidic residues" evidence="1">
    <location>
        <begin position="38"/>
        <end position="58"/>
    </location>
</feature>
<feature type="region of interest" description="Disordered" evidence="1">
    <location>
        <begin position="1"/>
        <end position="166"/>
    </location>
</feature>